<dbReference type="GO" id="GO:0005829">
    <property type="term" value="C:cytosol"/>
    <property type="evidence" value="ECO:0007669"/>
    <property type="project" value="TreeGrafter"/>
</dbReference>
<name>T0RCE0_SAPDV</name>
<feature type="domain" description="Cyclic nucleotide-binding" evidence="3">
    <location>
        <begin position="457"/>
        <end position="545"/>
    </location>
</feature>
<dbReference type="PANTHER" id="PTHR11635">
    <property type="entry name" value="CAMP-DEPENDENT PROTEIN KINASE REGULATORY CHAIN"/>
    <property type="match status" value="1"/>
</dbReference>
<dbReference type="Proteomes" id="UP000030762">
    <property type="component" value="Unassembled WGS sequence"/>
</dbReference>
<reference evidence="4 5" key="1">
    <citation type="submission" date="2012-04" db="EMBL/GenBank/DDBJ databases">
        <title>The Genome Sequence of Saprolegnia declina VS20.</title>
        <authorList>
            <consortium name="The Broad Institute Genome Sequencing Platform"/>
            <person name="Russ C."/>
            <person name="Nusbaum C."/>
            <person name="Tyler B."/>
            <person name="van West P."/>
            <person name="Dieguez-Uribeondo J."/>
            <person name="de Bruijn I."/>
            <person name="Tripathy S."/>
            <person name="Jiang R."/>
            <person name="Young S.K."/>
            <person name="Zeng Q."/>
            <person name="Gargeya S."/>
            <person name="Fitzgerald M."/>
            <person name="Haas B."/>
            <person name="Abouelleil A."/>
            <person name="Alvarado L."/>
            <person name="Arachchi H.M."/>
            <person name="Berlin A."/>
            <person name="Chapman S.B."/>
            <person name="Goldberg J."/>
            <person name="Griggs A."/>
            <person name="Gujja S."/>
            <person name="Hansen M."/>
            <person name="Howarth C."/>
            <person name="Imamovic A."/>
            <person name="Larimer J."/>
            <person name="McCowen C."/>
            <person name="Montmayeur A."/>
            <person name="Murphy C."/>
            <person name="Neiman D."/>
            <person name="Pearson M."/>
            <person name="Priest M."/>
            <person name="Roberts A."/>
            <person name="Saif S."/>
            <person name="Shea T."/>
            <person name="Sisk P."/>
            <person name="Sykes S."/>
            <person name="Wortman J."/>
            <person name="Nusbaum C."/>
            <person name="Birren B."/>
        </authorList>
    </citation>
    <scope>NUCLEOTIDE SEQUENCE [LARGE SCALE GENOMIC DNA]</scope>
    <source>
        <strain evidence="4 5">VS20</strain>
    </source>
</reference>
<dbReference type="InterPro" id="IPR018490">
    <property type="entry name" value="cNMP-bd_dom_sf"/>
</dbReference>
<accession>T0RCE0</accession>
<dbReference type="SMART" id="SM00100">
    <property type="entry name" value="cNMP"/>
    <property type="match status" value="1"/>
</dbReference>
<dbReference type="Gene3D" id="2.60.120.10">
    <property type="entry name" value="Jelly Rolls"/>
    <property type="match status" value="1"/>
</dbReference>
<evidence type="ECO:0000259" key="2">
    <source>
        <dbReference type="PROSITE" id="PS50006"/>
    </source>
</evidence>
<dbReference type="RefSeq" id="XP_008619270.1">
    <property type="nucleotide sequence ID" value="XM_008621048.1"/>
</dbReference>
<dbReference type="PANTHER" id="PTHR11635:SF152">
    <property type="entry name" value="CAMP-DEPENDENT PROTEIN KINASE TYPE I REGULATORY SUBUNIT-RELATED"/>
    <property type="match status" value="1"/>
</dbReference>
<dbReference type="SUPFAM" id="SSF49879">
    <property type="entry name" value="SMAD/FHA domain"/>
    <property type="match status" value="2"/>
</dbReference>
<dbReference type="VEuPathDB" id="FungiDB:SDRG_14889"/>
<dbReference type="InterPro" id="IPR008984">
    <property type="entry name" value="SMAD_FHA_dom_sf"/>
</dbReference>
<feature type="compositionally biased region" description="Low complexity" evidence="1">
    <location>
        <begin position="905"/>
        <end position="917"/>
    </location>
</feature>
<dbReference type="InterPro" id="IPR050503">
    <property type="entry name" value="cAMP-dep_PK_reg_su-like"/>
</dbReference>
<dbReference type="Pfam" id="PF00498">
    <property type="entry name" value="FHA"/>
    <property type="match status" value="2"/>
</dbReference>
<evidence type="ECO:0000313" key="4">
    <source>
        <dbReference type="EMBL" id="EQC27267.1"/>
    </source>
</evidence>
<dbReference type="InterPro" id="IPR014710">
    <property type="entry name" value="RmlC-like_jellyroll"/>
</dbReference>
<evidence type="ECO:0000256" key="1">
    <source>
        <dbReference type="SAM" id="MobiDB-lite"/>
    </source>
</evidence>
<proteinExistence type="predicted"/>
<dbReference type="SUPFAM" id="SSF51206">
    <property type="entry name" value="cAMP-binding domain-like"/>
    <property type="match status" value="1"/>
</dbReference>
<dbReference type="EMBL" id="JH767211">
    <property type="protein sequence ID" value="EQC27267.1"/>
    <property type="molecule type" value="Genomic_DNA"/>
</dbReference>
<evidence type="ECO:0008006" key="6">
    <source>
        <dbReference type="Google" id="ProtNLM"/>
    </source>
</evidence>
<dbReference type="OrthoDB" id="687730at2759"/>
<sequence>MAEFTSVVPHRRWWRKGAVAPMATPIDYRLMANTVVHKLMGQRRVSALAAFPALDLTRGTDRWPLRTGYLGSFAGDDMILTLHDAQVAGHHAKVTCHKDKYFVEPVAQHSTYLQIASRGTHREGYPLQNGDVFELSELFIITVLEIEVNSSTSPASAPPARSSKVQFGHVTLDTKPPQHISLSPPPKLQKSTRIETPKLLVLQLQRKPEAFRVAAHSLRSIEPVQVVTFSNHASVLIGSLPGCDLYAPELCPIHAKIEFANGDYVLSDVAYGTRVFLRNPVQIVIGDQLVLGETTLTVDEAPSPPVPTAGLAISHLRNSVRRKRKAHAPLHVALPRDKTLNIGRATECDIALGCYALKLLQFSVHHTQQRVSVRPLFGALNQGVYFLLHRRAPRHVHFFADKQAISPPVVARGLQLARDTVLRIGNSELEVVAIKEKSDRTLSQGMQNRYWNERVAVLQKLPWLLLHSIPNGLTEITYLAYHAKEVEFRAGESIYKQGHDALNTYVILEGHIILHRNGQRDGKYLEQLGPGDWCGEVALLRPPARLIAAYDTHAIAQTNVACVVLSARDLYYMCGNYRELYQVPLTRGIVEREVLQSLKDLHGLERVCPTLLHRVGFRLKLSSFPAGTDLSAQGLGLYCLVRGSVLCKYEADETTVRTACTWFGELTSLSSPPLSVHAQDAVSCYTLSLEEYKRSIELSLVPPTRNDPRLQVGARDRGLSRADLSHETAKKEASAHSFLTPKLGDTKAFWMATFAEHMADALIDEGSGNVIKKVEADAWRQKKRNAHLLHARLQYLQETDNIEYALVLYVLSGPNRGDVHVVYNCAVIGNDADVASIVLTERDVAPTHAWIYHRNGAYFVQDLGTSLGTFIRLKDNEATSVRVGDVLVAGETEFTLLGSPPTHPPAHAASSSLCSVQ</sequence>
<feature type="region of interest" description="Disordered" evidence="1">
    <location>
        <begin position="898"/>
        <end position="917"/>
    </location>
</feature>
<evidence type="ECO:0000259" key="3">
    <source>
        <dbReference type="PROSITE" id="PS50042"/>
    </source>
</evidence>
<protein>
    <recommendedName>
        <fullName evidence="6">FHA domain-containing protein</fullName>
    </recommendedName>
</protein>
<evidence type="ECO:0000313" key="5">
    <source>
        <dbReference type="Proteomes" id="UP000030762"/>
    </source>
</evidence>
<dbReference type="Gene3D" id="2.60.200.20">
    <property type="match status" value="1"/>
</dbReference>
<dbReference type="PROSITE" id="PS50006">
    <property type="entry name" value="FHA_DOMAIN"/>
    <property type="match status" value="1"/>
</dbReference>
<feature type="domain" description="FHA" evidence="2">
    <location>
        <begin position="826"/>
        <end position="871"/>
    </location>
</feature>
<dbReference type="InParanoid" id="T0RCE0"/>
<dbReference type="GO" id="GO:0005952">
    <property type="term" value="C:cAMP-dependent protein kinase complex"/>
    <property type="evidence" value="ECO:0007669"/>
    <property type="project" value="InterPro"/>
</dbReference>
<dbReference type="GeneID" id="19955616"/>
<dbReference type="InterPro" id="IPR000595">
    <property type="entry name" value="cNMP-bd_dom"/>
</dbReference>
<dbReference type="eggNOG" id="ENOG502R334">
    <property type="taxonomic scope" value="Eukaryota"/>
</dbReference>
<dbReference type="CDD" id="cd00060">
    <property type="entry name" value="FHA"/>
    <property type="match status" value="3"/>
</dbReference>
<dbReference type="AlphaFoldDB" id="T0RCE0"/>
<dbReference type="InterPro" id="IPR000253">
    <property type="entry name" value="FHA_dom"/>
</dbReference>
<keyword evidence="5" id="KW-1185">Reference proteome</keyword>
<dbReference type="CDD" id="cd00038">
    <property type="entry name" value="CAP_ED"/>
    <property type="match status" value="1"/>
</dbReference>
<gene>
    <name evidence="4" type="ORF">SDRG_14889</name>
</gene>
<dbReference type="Pfam" id="PF00027">
    <property type="entry name" value="cNMP_binding"/>
    <property type="match status" value="1"/>
</dbReference>
<dbReference type="PROSITE" id="PS50042">
    <property type="entry name" value="CNMP_BINDING_3"/>
    <property type="match status" value="1"/>
</dbReference>
<organism evidence="4 5">
    <name type="scientific">Saprolegnia diclina (strain VS20)</name>
    <dbReference type="NCBI Taxonomy" id="1156394"/>
    <lineage>
        <taxon>Eukaryota</taxon>
        <taxon>Sar</taxon>
        <taxon>Stramenopiles</taxon>
        <taxon>Oomycota</taxon>
        <taxon>Saprolegniomycetes</taxon>
        <taxon>Saprolegniales</taxon>
        <taxon>Saprolegniaceae</taxon>
        <taxon>Saprolegnia</taxon>
    </lineage>
</organism>